<feature type="domain" description="Helicase C-terminal" evidence="5">
    <location>
        <begin position="77"/>
        <end position="219"/>
    </location>
</feature>
<dbReference type="GO" id="GO:0005524">
    <property type="term" value="F:ATP binding"/>
    <property type="evidence" value="ECO:0007669"/>
    <property type="project" value="UniProtKB-KW"/>
</dbReference>
<dbReference type="InterPro" id="IPR001650">
    <property type="entry name" value="Helicase_C-like"/>
</dbReference>
<dbReference type="GO" id="GO:0016787">
    <property type="term" value="F:hydrolase activity"/>
    <property type="evidence" value="ECO:0007669"/>
    <property type="project" value="UniProtKB-KW"/>
</dbReference>
<name>A0AAJ0HL75_9PEZI</name>
<dbReference type="Pfam" id="PF00271">
    <property type="entry name" value="Helicase_C"/>
    <property type="match status" value="1"/>
</dbReference>
<evidence type="ECO:0000259" key="5">
    <source>
        <dbReference type="PROSITE" id="PS51194"/>
    </source>
</evidence>
<evidence type="ECO:0000256" key="4">
    <source>
        <dbReference type="ARBA" id="ARBA00022840"/>
    </source>
</evidence>
<dbReference type="GO" id="GO:0003724">
    <property type="term" value="F:RNA helicase activity"/>
    <property type="evidence" value="ECO:0007669"/>
    <property type="project" value="TreeGrafter"/>
</dbReference>
<evidence type="ECO:0000256" key="3">
    <source>
        <dbReference type="ARBA" id="ARBA00022806"/>
    </source>
</evidence>
<dbReference type="PROSITE" id="PS51194">
    <property type="entry name" value="HELICASE_CTER"/>
    <property type="match status" value="1"/>
</dbReference>
<dbReference type="Gene3D" id="3.40.50.300">
    <property type="entry name" value="P-loop containing nucleotide triphosphate hydrolases"/>
    <property type="match status" value="1"/>
</dbReference>
<proteinExistence type="predicted"/>
<keyword evidence="1" id="KW-0547">Nucleotide-binding</keyword>
<dbReference type="EMBL" id="JAUIQD010000003">
    <property type="protein sequence ID" value="KAK3356674.1"/>
    <property type="molecule type" value="Genomic_DNA"/>
</dbReference>
<dbReference type="InterPro" id="IPR027417">
    <property type="entry name" value="P-loop_NTPase"/>
</dbReference>
<comment type="caution">
    <text evidence="6">The sequence shown here is derived from an EMBL/GenBank/DDBJ whole genome shotgun (WGS) entry which is preliminary data.</text>
</comment>
<evidence type="ECO:0000256" key="2">
    <source>
        <dbReference type="ARBA" id="ARBA00022801"/>
    </source>
</evidence>
<keyword evidence="7" id="KW-1185">Reference proteome</keyword>
<evidence type="ECO:0000313" key="7">
    <source>
        <dbReference type="Proteomes" id="UP001275084"/>
    </source>
</evidence>
<sequence>MGAQNSKAMVGVPGTSGPISAATNNTLAQGSKEDDEIIGKIKDLQITAPAPRNGLELDVSTHLNYYYHVKLHDSERYFVSLCTKLTGQPIFVFASTLDETHYLALILRYFGMNATPLYSSMGRSNGFDALREFRSGPHRILITTDRLCPLHVPEADHILNFNLPTTAKNYIWRIRRVSPDKKCNVINFASQHDMGVVNHLETALKIPLAKYDLEESAMVSPMRIHNAQMEVKRVMELND</sequence>
<accession>A0AAJ0HL75</accession>
<dbReference type="SUPFAM" id="SSF52540">
    <property type="entry name" value="P-loop containing nucleoside triphosphate hydrolases"/>
    <property type="match status" value="1"/>
</dbReference>
<keyword evidence="4" id="KW-0067">ATP-binding</keyword>
<dbReference type="GO" id="GO:0005829">
    <property type="term" value="C:cytosol"/>
    <property type="evidence" value="ECO:0007669"/>
    <property type="project" value="TreeGrafter"/>
</dbReference>
<dbReference type="InterPro" id="IPR050079">
    <property type="entry name" value="DEAD_box_RNA_helicase"/>
</dbReference>
<evidence type="ECO:0000256" key="1">
    <source>
        <dbReference type="ARBA" id="ARBA00022741"/>
    </source>
</evidence>
<protein>
    <recommendedName>
        <fullName evidence="5">Helicase C-terminal domain-containing protein</fullName>
    </recommendedName>
</protein>
<reference evidence="6" key="2">
    <citation type="submission" date="2023-06" db="EMBL/GenBank/DDBJ databases">
        <authorList>
            <consortium name="Lawrence Berkeley National Laboratory"/>
            <person name="Haridas S."/>
            <person name="Hensen N."/>
            <person name="Bonometti L."/>
            <person name="Westerberg I."/>
            <person name="Brannstrom I.O."/>
            <person name="Guillou S."/>
            <person name="Cros-Aarteil S."/>
            <person name="Calhoun S."/>
            <person name="Kuo A."/>
            <person name="Mondo S."/>
            <person name="Pangilinan J."/>
            <person name="Riley R."/>
            <person name="Labutti K."/>
            <person name="Andreopoulos B."/>
            <person name="Lipzen A."/>
            <person name="Chen C."/>
            <person name="Yanf M."/>
            <person name="Daum C."/>
            <person name="Ng V."/>
            <person name="Clum A."/>
            <person name="Steindorff A."/>
            <person name="Ohm R."/>
            <person name="Martin F."/>
            <person name="Silar P."/>
            <person name="Natvig D."/>
            <person name="Lalanne C."/>
            <person name="Gautier V."/>
            <person name="Ament-Velasquez S.L."/>
            <person name="Kruys A."/>
            <person name="Hutchinson M.I."/>
            <person name="Powell A.J."/>
            <person name="Barry K."/>
            <person name="Miller A.N."/>
            <person name="Grigoriev I.V."/>
            <person name="Debuchy R."/>
            <person name="Gladieux P."/>
            <person name="Thoren M.H."/>
            <person name="Johannesson H."/>
        </authorList>
    </citation>
    <scope>NUCLEOTIDE SEQUENCE</scope>
    <source>
        <strain evidence="6">CBS 955.72</strain>
    </source>
</reference>
<organism evidence="6 7">
    <name type="scientific">Lasiosphaeria hispida</name>
    <dbReference type="NCBI Taxonomy" id="260671"/>
    <lineage>
        <taxon>Eukaryota</taxon>
        <taxon>Fungi</taxon>
        <taxon>Dikarya</taxon>
        <taxon>Ascomycota</taxon>
        <taxon>Pezizomycotina</taxon>
        <taxon>Sordariomycetes</taxon>
        <taxon>Sordariomycetidae</taxon>
        <taxon>Sordariales</taxon>
        <taxon>Lasiosphaeriaceae</taxon>
        <taxon>Lasiosphaeria</taxon>
    </lineage>
</organism>
<reference evidence="6" key="1">
    <citation type="journal article" date="2023" name="Mol. Phylogenet. Evol.">
        <title>Genome-scale phylogeny and comparative genomics of the fungal order Sordariales.</title>
        <authorList>
            <person name="Hensen N."/>
            <person name="Bonometti L."/>
            <person name="Westerberg I."/>
            <person name="Brannstrom I.O."/>
            <person name="Guillou S."/>
            <person name="Cros-Aarteil S."/>
            <person name="Calhoun S."/>
            <person name="Haridas S."/>
            <person name="Kuo A."/>
            <person name="Mondo S."/>
            <person name="Pangilinan J."/>
            <person name="Riley R."/>
            <person name="LaButti K."/>
            <person name="Andreopoulos B."/>
            <person name="Lipzen A."/>
            <person name="Chen C."/>
            <person name="Yan M."/>
            <person name="Daum C."/>
            <person name="Ng V."/>
            <person name="Clum A."/>
            <person name="Steindorff A."/>
            <person name="Ohm R.A."/>
            <person name="Martin F."/>
            <person name="Silar P."/>
            <person name="Natvig D.O."/>
            <person name="Lalanne C."/>
            <person name="Gautier V."/>
            <person name="Ament-Velasquez S.L."/>
            <person name="Kruys A."/>
            <person name="Hutchinson M.I."/>
            <person name="Powell A.J."/>
            <person name="Barry K."/>
            <person name="Miller A.N."/>
            <person name="Grigoriev I.V."/>
            <person name="Debuchy R."/>
            <person name="Gladieux P."/>
            <person name="Hiltunen Thoren M."/>
            <person name="Johannesson H."/>
        </authorList>
    </citation>
    <scope>NUCLEOTIDE SEQUENCE</scope>
    <source>
        <strain evidence="6">CBS 955.72</strain>
    </source>
</reference>
<dbReference type="AlphaFoldDB" id="A0AAJ0HL75"/>
<keyword evidence="3" id="KW-0347">Helicase</keyword>
<dbReference type="PANTHER" id="PTHR47959:SF24">
    <property type="entry name" value="ATP-DEPENDENT RNA HELICASE"/>
    <property type="match status" value="1"/>
</dbReference>
<evidence type="ECO:0000313" key="6">
    <source>
        <dbReference type="EMBL" id="KAK3356674.1"/>
    </source>
</evidence>
<keyword evidence="2" id="KW-0378">Hydrolase</keyword>
<dbReference type="PANTHER" id="PTHR47959">
    <property type="entry name" value="ATP-DEPENDENT RNA HELICASE RHLE-RELATED"/>
    <property type="match status" value="1"/>
</dbReference>
<gene>
    <name evidence="6" type="ORF">B0T25DRAFT_137738</name>
</gene>
<dbReference type="Proteomes" id="UP001275084">
    <property type="component" value="Unassembled WGS sequence"/>
</dbReference>